<reference evidence="2" key="1">
    <citation type="submission" date="2020-04" db="EMBL/GenBank/DDBJ databases">
        <authorList>
            <person name="Alioto T."/>
            <person name="Alioto T."/>
            <person name="Gomez Garrido J."/>
        </authorList>
    </citation>
    <scope>NUCLEOTIDE SEQUENCE</scope>
    <source>
        <strain evidence="2">A484AB</strain>
    </source>
</reference>
<feature type="region of interest" description="Disordered" evidence="1">
    <location>
        <begin position="392"/>
        <end position="464"/>
    </location>
</feature>
<dbReference type="Proteomes" id="UP001152795">
    <property type="component" value="Unassembled WGS sequence"/>
</dbReference>
<gene>
    <name evidence="2" type="ORF">PACLA_8A027719</name>
</gene>
<dbReference type="OrthoDB" id="5983036at2759"/>
<organism evidence="2 3">
    <name type="scientific">Paramuricea clavata</name>
    <name type="common">Red gorgonian</name>
    <name type="synonym">Violescent sea-whip</name>
    <dbReference type="NCBI Taxonomy" id="317549"/>
    <lineage>
        <taxon>Eukaryota</taxon>
        <taxon>Metazoa</taxon>
        <taxon>Cnidaria</taxon>
        <taxon>Anthozoa</taxon>
        <taxon>Octocorallia</taxon>
        <taxon>Malacalcyonacea</taxon>
        <taxon>Plexauridae</taxon>
        <taxon>Paramuricea</taxon>
    </lineage>
</organism>
<evidence type="ECO:0000313" key="3">
    <source>
        <dbReference type="Proteomes" id="UP001152795"/>
    </source>
</evidence>
<protein>
    <submittedName>
        <fullName evidence="2">Uncharacterized protein</fullName>
    </submittedName>
</protein>
<accession>A0A6S7G2Z7</accession>
<proteinExistence type="predicted"/>
<dbReference type="AlphaFoldDB" id="A0A6S7G2Z7"/>
<comment type="caution">
    <text evidence="2">The sequence shown here is derived from an EMBL/GenBank/DDBJ whole genome shotgun (WGS) entry which is preliminary data.</text>
</comment>
<dbReference type="EMBL" id="CACRXK020000967">
    <property type="protein sequence ID" value="CAB3986125.1"/>
    <property type="molecule type" value="Genomic_DNA"/>
</dbReference>
<name>A0A6S7G2Z7_PARCT</name>
<feature type="compositionally biased region" description="Low complexity" evidence="1">
    <location>
        <begin position="417"/>
        <end position="464"/>
    </location>
</feature>
<evidence type="ECO:0000313" key="2">
    <source>
        <dbReference type="EMBL" id="CAB3986125.1"/>
    </source>
</evidence>
<evidence type="ECO:0000256" key="1">
    <source>
        <dbReference type="SAM" id="MobiDB-lite"/>
    </source>
</evidence>
<sequence>MQGKINTTLRLLEENSSVGVLPLSDEVMKNLGKKHPLPSEIKSDSLLHGPITDLRDVAVDINEQDVLFFARLMRGSAGPSGLDANQYVRILCSKQFYCEGKSLREQIAMFAKKIASLDPSCLEAYTACRLIPLDKSPGNFDGVKQVWLADDCSAAGPLDSFFAFFNQTIVEGEKFGYYVNSTKSWLVVKKHYDPEGAAELFKDCDIKIATEGQRLLGAVIGSTTFKEEYVNSKVETWCNELNRLSDIAKCHPQAAYAAFVHGYKHKFTYCIRTIPDIGHLLKPVEEVIANVFLPTLLGQEISQIDRQIWALPTRLGGLGIPCIPNEAEFNLSSSKVISAQLCAQLVKHWISGLPSAEDLSHAKLTVRNDRRERLHAASLSLHHQARGLALSIEPTSEPSSKDSDPSLKGAEPSSKCSEPSSNGSAPSSNGSAPRSNGSEPSSNGSEPCFNDSVPSSNASEPSSQ</sequence>
<keyword evidence="3" id="KW-1185">Reference proteome</keyword>